<comment type="subcellular location">
    <subcellularLocation>
        <location evidence="1">Mitochondrion inner membrane</location>
        <topology evidence="1">Single-pass membrane protein</topology>
    </subcellularLocation>
</comment>
<keyword evidence="10" id="KW-1185">Reference proteome</keyword>
<evidence type="ECO:0000259" key="9">
    <source>
        <dbReference type="PROSITE" id="PS51758"/>
    </source>
</evidence>
<sequence length="325" mass="37502">MSESGEKTKYGTDYVKPRSKPRIYLARKFLAFVESYEGLMKKHAPKAFEVYSNLSTGTKLLYKEVQVYLNVSKRLNAGQPASSLTRKELEVYYRVPNDIVHVAPALVIAALPFTNYIIFPLLYLFPKKLLSPQYWTSRQLRYFEVARHLERVQYHDNVLWHFERGNISDADLKARSLEIVSLLRSGKQPSIEEILAIKPLFQDGGSFALHNLGYGHLRALSLSHGIRYGGIMPYGKSWRFGGYLWEMDRGLAKESIAQLQDDDLQQCCFMRGFNPVGLKRVEAEQYLDTWLRVSLELKDRELSLLLHSPILLAYNHKNNYGISFL</sequence>
<dbReference type="InterPro" id="IPR044202">
    <property type="entry name" value="LETM1/MDM38-like"/>
</dbReference>
<keyword evidence="2 8" id="KW-0812">Transmembrane</keyword>
<evidence type="ECO:0000313" key="10">
    <source>
        <dbReference type="Proteomes" id="UP000694867"/>
    </source>
</evidence>
<dbReference type="GO" id="GO:0030003">
    <property type="term" value="P:intracellular monoatomic cation homeostasis"/>
    <property type="evidence" value="ECO:0007669"/>
    <property type="project" value="TreeGrafter"/>
</dbReference>
<dbReference type="GO" id="GO:0005743">
    <property type="term" value="C:mitochondrial inner membrane"/>
    <property type="evidence" value="ECO:0007669"/>
    <property type="project" value="UniProtKB-SubCell"/>
</dbReference>
<evidence type="ECO:0000256" key="4">
    <source>
        <dbReference type="ARBA" id="ARBA00022989"/>
    </source>
</evidence>
<evidence type="ECO:0000256" key="2">
    <source>
        <dbReference type="ARBA" id="ARBA00022692"/>
    </source>
</evidence>
<feature type="transmembrane region" description="Helical" evidence="8">
    <location>
        <begin position="99"/>
        <end position="125"/>
    </location>
</feature>
<evidence type="ECO:0000313" key="11">
    <source>
        <dbReference type="RefSeq" id="XP_018496900.1"/>
    </source>
</evidence>
<dbReference type="PANTHER" id="PTHR14009">
    <property type="entry name" value="LEUCINE ZIPPER-EF-HAND CONTAINING TRANSMEMBRANE PROTEIN"/>
    <property type="match status" value="1"/>
</dbReference>
<dbReference type="Proteomes" id="UP000694867">
    <property type="component" value="Unplaced"/>
</dbReference>
<evidence type="ECO:0000256" key="3">
    <source>
        <dbReference type="ARBA" id="ARBA00022792"/>
    </source>
</evidence>
<keyword evidence="5 7" id="KW-0496">Mitochondrion</keyword>
<dbReference type="PROSITE" id="PS51758">
    <property type="entry name" value="LETM1_RBD"/>
    <property type="match status" value="1"/>
</dbReference>
<keyword evidence="4 8" id="KW-1133">Transmembrane helix</keyword>
<evidence type="ECO:0000256" key="5">
    <source>
        <dbReference type="ARBA" id="ARBA00023128"/>
    </source>
</evidence>
<feature type="domain" description="Letm1 RBD" evidence="9">
    <location>
        <begin position="136"/>
        <end position="325"/>
    </location>
</feature>
<protein>
    <submittedName>
        <fullName evidence="11">LETM1 domain-containing protein 1</fullName>
    </submittedName>
</protein>
<keyword evidence="3" id="KW-0999">Mitochondrion inner membrane</keyword>
<name>A0AAJ7PB92_9ACAR</name>
<dbReference type="KEGG" id="goe:100908475"/>
<dbReference type="PANTHER" id="PTHR14009:SF13">
    <property type="entry name" value="LETM1 DOMAIN-CONTAINING PROTEIN 1"/>
    <property type="match status" value="1"/>
</dbReference>
<evidence type="ECO:0000256" key="1">
    <source>
        <dbReference type="ARBA" id="ARBA00004434"/>
    </source>
</evidence>
<dbReference type="GO" id="GO:0043022">
    <property type="term" value="F:ribosome binding"/>
    <property type="evidence" value="ECO:0007669"/>
    <property type="project" value="InterPro"/>
</dbReference>
<proteinExistence type="predicted"/>
<accession>A0AAJ7PB92</accession>
<dbReference type="AlphaFoldDB" id="A0AAJ7PB92"/>
<dbReference type="GeneID" id="100908475"/>
<organism evidence="10 11">
    <name type="scientific">Galendromus occidentalis</name>
    <name type="common">western predatory mite</name>
    <dbReference type="NCBI Taxonomy" id="34638"/>
    <lineage>
        <taxon>Eukaryota</taxon>
        <taxon>Metazoa</taxon>
        <taxon>Ecdysozoa</taxon>
        <taxon>Arthropoda</taxon>
        <taxon>Chelicerata</taxon>
        <taxon>Arachnida</taxon>
        <taxon>Acari</taxon>
        <taxon>Parasitiformes</taxon>
        <taxon>Mesostigmata</taxon>
        <taxon>Gamasina</taxon>
        <taxon>Phytoseioidea</taxon>
        <taxon>Phytoseiidae</taxon>
        <taxon>Typhlodrominae</taxon>
        <taxon>Galendromus</taxon>
    </lineage>
</organism>
<evidence type="ECO:0000256" key="7">
    <source>
        <dbReference type="PROSITE-ProRule" id="PRU01094"/>
    </source>
</evidence>
<evidence type="ECO:0000256" key="6">
    <source>
        <dbReference type="ARBA" id="ARBA00023136"/>
    </source>
</evidence>
<gene>
    <name evidence="11" type="primary">LOC100908475</name>
</gene>
<keyword evidence="6 8" id="KW-0472">Membrane</keyword>
<evidence type="ECO:0000256" key="8">
    <source>
        <dbReference type="SAM" id="Phobius"/>
    </source>
</evidence>
<dbReference type="Pfam" id="PF07766">
    <property type="entry name" value="LETM1_RBD"/>
    <property type="match status" value="1"/>
</dbReference>
<dbReference type="InterPro" id="IPR033122">
    <property type="entry name" value="LETM1-like_RBD"/>
</dbReference>
<dbReference type="RefSeq" id="XP_018496900.1">
    <property type="nucleotide sequence ID" value="XM_018641384.1"/>
</dbReference>
<reference evidence="11" key="1">
    <citation type="submission" date="2025-08" db="UniProtKB">
        <authorList>
            <consortium name="RefSeq"/>
        </authorList>
    </citation>
    <scope>IDENTIFICATION</scope>
</reference>